<dbReference type="SUPFAM" id="SSF55724">
    <property type="entry name" value="Mog1p/PsbP-like"/>
    <property type="match status" value="1"/>
</dbReference>
<dbReference type="InterPro" id="IPR014894">
    <property type="entry name" value="DcrB/EagT6"/>
</dbReference>
<evidence type="ECO:0000313" key="2">
    <source>
        <dbReference type="Proteomes" id="UP000319523"/>
    </source>
</evidence>
<dbReference type="OrthoDB" id="6629731at2"/>
<sequence>MNGYRFNEGRLSLPSDVEDSTMNIFRLKALQATLVISREQLAADLKPDDYFQQQMQLLRKSMKNFLPGEKRPVTLTQSPAIPCYEFSCQFQQQGKSIYQQLLMAVNDRQVLVFAFTRHSPFDAESIACWQSIKESICLTQTSPDEAV</sequence>
<name>A0A506V746_9GAMM</name>
<reference evidence="1 2" key="1">
    <citation type="submission" date="2019-06" db="EMBL/GenBank/DDBJ databases">
        <authorList>
            <person name="Yang Y."/>
        </authorList>
    </citation>
    <scope>NUCLEOTIDE SEQUENCE [LARGE SCALE GENOMIC DNA]</scope>
    <source>
        <strain evidence="1 2">BIT-26</strain>
    </source>
</reference>
<dbReference type="InterPro" id="IPR016123">
    <property type="entry name" value="Mog1/PsbP_a/b/a-sand"/>
</dbReference>
<accession>A0A506V746</accession>
<proteinExistence type="predicted"/>
<comment type="caution">
    <text evidence="1">The sequence shown here is derived from an EMBL/GenBank/DDBJ whole genome shotgun (WGS) entry which is preliminary data.</text>
</comment>
<dbReference type="AlphaFoldDB" id="A0A506V746"/>
<evidence type="ECO:0000313" key="1">
    <source>
        <dbReference type="EMBL" id="TPW41475.1"/>
    </source>
</evidence>
<dbReference type="RefSeq" id="WP_141176907.1">
    <property type="nucleotide sequence ID" value="NZ_JBHUFX010000005.1"/>
</dbReference>
<dbReference type="Pfam" id="PF08786">
    <property type="entry name" value="DcrB"/>
    <property type="match status" value="1"/>
</dbReference>
<dbReference type="Proteomes" id="UP000319523">
    <property type="component" value="Unassembled WGS sequence"/>
</dbReference>
<keyword evidence="2" id="KW-1185">Reference proteome</keyword>
<organism evidence="1 2">
    <name type="scientific">Mixta tenebrionis</name>
    <dbReference type="NCBI Taxonomy" id="2562439"/>
    <lineage>
        <taxon>Bacteria</taxon>
        <taxon>Pseudomonadati</taxon>
        <taxon>Pseudomonadota</taxon>
        <taxon>Gammaproteobacteria</taxon>
        <taxon>Enterobacterales</taxon>
        <taxon>Erwiniaceae</taxon>
        <taxon>Mixta</taxon>
    </lineage>
</organism>
<dbReference type="EMBL" id="VHQI01000008">
    <property type="protein sequence ID" value="TPW41475.1"/>
    <property type="molecule type" value="Genomic_DNA"/>
</dbReference>
<protein>
    <submittedName>
        <fullName evidence="1">DUF1795 domain-containing protein</fullName>
    </submittedName>
</protein>
<dbReference type="Gene3D" id="3.40.1000.10">
    <property type="entry name" value="Mog1/PsbP, alpha/beta/alpha sandwich"/>
    <property type="match status" value="1"/>
</dbReference>
<gene>
    <name evidence="1" type="ORF">FKM52_14610</name>
</gene>